<protein>
    <submittedName>
        <fullName evidence="2">Uncharacterized protein</fullName>
    </submittedName>
</protein>
<feature type="region of interest" description="Disordered" evidence="1">
    <location>
        <begin position="629"/>
        <end position="654"/>
    </location>
</feature>
<organism evidence="2 3">
    <name type="scientific">Pieris brassicae</name>
    <name type="common">White butterfly</name>
    <name type="synonym">Large white butterfly</name>
    <dbReference type="NCBI Taxonomy" id="7116"/>
    <lineage>
        <taxon>Eukaryota</taxon>
        <taxon>Metazoa</taxon>
        <taxon>Ecdysozoa</taxon>
        <taxon>Arthropoda</taxon>
        <taxon>Hexapoda</taxon>
        <taxon>Insecta</taxon>
        <taxon>Pterygota</taxon>
        <taxon>Neoptera</taxon>
        <taxon>Endopterygota</taxon>
        <taxon>Lepidoptera</taxon>
        <taxon>Glossata</taxon>
        <taxon>Ditrysia</taxon>
        <taxon>Papilionoidea</taxon>
        <taxon>Pieridae</taxon>
        <taxon>Pierinae</taxon>
        <taxon>Pieris</taxon>
    </lineage>
</organism>
<evidence type="ECO:0000313" key="3">
    <source>
        <dbReference type="Proteomes" id="UP001152562"/>
    </source>
</evidence>
<evidence type="ECO:0000313" key="2">
    <source>
        <dbReference type="EMBL" id="CAH4031988.1"/>
    </source>
</evidence>
<dbReference type="AlphaFoldDB" id="A0A9P0TNQ4"/>
<gene>
    <name evidence="2" type="ORF">PIBRA_LOCUS8437</name>
</gene>
<dbReference type="EMBL" id="CALOZG010000021">
    <property type="protein sequence ID" value="CAH4031988.1"/>
    <property type="molecule type" value="Genomic_DNA"/>
</dbReference>
<accession>A0A9P0TNQ4</accession>
<name>A0A9P0TNQ4_PIEBR</name>
<sequence>MKQSATSLPFPVLSYKIAEFYKKLIETDAQIKKLKDSMFHNYRDNYERFRRSVTGKHPKLHDRRSRKKKNASSPADGVFVKEEKFVIKYGPIRRNYPKCDPHDEKQHEVKFNHPFYKISRRFDEMLNKVDNNIKHDMTTENEPKTEVTEVRGARIYDTYPKDINFKARKLLQVVEEEDLGYEDMKEVLADDKHDDDIDQQSERLKRDGLKACFNAVESHNMPNVYNLNWKGPMLYPDEINAMIKDAALHNLQIPATKSNDKEYNSKREKELSDREYVEDYIDSKYDKLVGLAQAYSDYGVLDSKEKNTEKPFIDQRFFKSHGRNKKGFTSSSEGLRIEYRPGPANDNNFKKILEKHVKIVKPLAPVKPPKICNARMNIHFFTDNNKDIKLKPDSTVQAIEINPNADDKKKLEKDSPFKFKSRNLQSIDMSTDNVFIDNVQDVEIKPKIKTEDKKENENLLESTTLQSMDTKNQEKTSLGLGEFMSLLADWFFKMADASRSKPVNKSEVLLPTYDNDMVDNIGHRSRMLLQANVTDENITTSAAIVNITTNATTIIPNTTKAIVKRSADFIFWNDLYDDDEYGAKMDYFDVTNKDKGVLIKSKNWLQDKVKGAADKIKYDFEKTVNSFTKVPKSPSRYDKPRNRPTRNTETNNEDFDVSKSFARLNANLKHVCREAVDAVRSTRKVEARNDDSQATGLMQRLIQLMGDLVDIQVQQRTCTKLPADLRDFLEWLVAPDEQPSVDNLAVSGFTHLLSDERYEKSPEAYDLSLTEDTHQEDRTECLGTIHAVQDLIQQYDGMSDDDKSKMAGVKEYLENQLQYLNRKLDKINENEAIYYRKRETRNKRNIHRRRRFFNKYLNNFEKKHTKTTIHTKITKAKHANEINDKNVVNDNVNDSLKGRLINDKNTRNLKDVYFKALDEAKKTTLKKI</sequence>
<evidence type="ECO:0000256" key="1">
    <source>
        <dbReference type="SAM" id="MobiDB-lite"/>
    </source>
</evidence>
<keyword evidence="3" id="KW-1185">Reference proteome</keyword>
<dbReference type="Proteomes" id="UP001152562">
    <property type="component" value="Unassembled WGS sequence"/>
</dbReference>
<feature type="region of interest" description="Disordered" evidence="1">
    <location>
        <begin position="50"/>
        <end position="75"/>
    </location>
</feature>
<reference evidence="2" key="1">
    <citation type="submission" date="2022-05" db="EMBL/GenBank/DDBJ databases">
        <authorList>
            <person name="Okamura Y."/>
        </authorList>
    </citation>
    <scope>NUCLEOTIDE SEQUENCE</scope>
</reference>
<feature type="compositionally biased region" description="Basic residues" evidence="1">
    <location>
        <begin position="51"/>
        <end position="70"/>
    </location>
</feature>
<proteinExistence type="predicted"/>
<comment type="caution">
    <text evidence="2">The sequence shown here is derived from an EMBL/GenBank/DDBJ whole genome shotgun (WGS) entry which is preliminary data.</text>
</comment>